<dbReference type="GeneID" id="77925645"/>
<dbReference type="KEGG" id="vg:77925645"/>
<sequence length="90" mass="10458">MSIRTIRNFGEIAVVHKDNKREVLNLKYIPSIGEVGICFDNDSLNAPFHFWLETSSSLETKAILIEEEFDWMREGEAMRVAKAVEEWVKK</sequence>
<evidence type="ECO:0000313" key="1">
    <source>
        <dbReference type="EMBL" id="QYN80267.1"/>
    </source>
</evidence>
<protein>
    <submittedName>
        <fullName evidence="1">Uncharacterized protein</fullName>
    </submittedName>
</protein>
<keyword evidence="2" id="KW-1185">Reference proteome</keyword>
<dbReference type="EMBL" id="MZ348423">
    <property type="protein sequence ID" value="QYN80267.1"/>
    <property type="molecule type" value="Genomic_DNA"/>
</dbReference>
<proteinExistence type="predicted"/>
<dbReference type="Proteomes" id="UP000828441">
    <property type="component" value="Segment"/>
</dbReference>
<organism evidence="1 2">
    <name type="scientific">Kosakonia phage 305</name>
    <dbReference type="NCBI Taxonomy" id="2863193"/>
    <lineage>
        <taxon>Viruses</taxon>
        <taxon>Duplodnaviria</taxon>
        <taxon>Heunggongvirae</taxon>
        <taxon>Uroviricota</taxon>
        <taxon>Caudoviricetes</taxon>
        <taxon>Pantevenvirales</taxon>
        <taxon>Straboviridae</taxon>
        <taxon>Tevenvirinae</taxon>
        <taxon>Kanagawavirus</taxon>
        <taxon>Kanagawavirus threeohfive</taxon>
    </lineage>
</organism>
<reference evidence="2" key="1">
    <citation type="journal article" date="2021" name="Viruses">
        <title>Novel Viruses That Lyse Plant and Human Strains of Kosakonia cowanii.</title>
        <authorList>
            <person name="Petrzik K."/>
            <person name="Brazdova S."/>
            <person name="Krawczyk K."/>
        </authorList>
    </citation>
    <scope>NUCLEOTIDE SEQUENCE [LARGE SCALE GENOMIC DNA]</scope>
</reference>
<dbReference type="RefSeq" id="YP_010650073.1">
    <property type="nucleotide sequence ID" value="NC_070776.1"/>
</dbReference>
<name>A0AAE7WFS7_9CAUD</name>
<accession>A0AAE7WFS7</accession>
<evidence type="ECO:0000313" key="2">
    <source>
        <dbReference type="Proteomes" id="UP000828441"/>
    </source>
</evidence>